<evidence type="ECO:0000259" key="2">
    <source>
        <dbReference type="SMART" id="SM00355"/>
    </source>
</evidence>
<dbReference type="InterPro" id="IPR013087">
    <property type="entry name" value="Znf_C2H2_type"/>
</dbReference>
<protein>
    <recommendedName>
        <fullName evidence="2">C2H2-type domain-containing protein</fullName>
    </recommendedName>
</protein>
<keyword evidence="4" id="KW-1185">Reference proteome</keyword>
<proteinExistence type="predicted"/>
<organism evidence="3 4">
    <name type="scientific">Armillaria borealis</name>
    <dbReference type="NCBI Taxonomy" id="47425"/>
    <lineage>
        <taxon>Eukaryota</taxon>
        <taxon>Fungi</taxon>
        <taxon>Dikarya</taxon>
        <taxon>Basidiomycota</taxon>
        <taxon>Agaricomycotina</taxon>
        <taxon>Agaricomycetes</taxon>
        <taxon>Agaricomycetidae</taxon>
        <taxon>Agaricales</taxon>
        <taxon>Marasmiineae</taxon>
        <taxon>Physalacriaceae</taxon>
        <taxon>Armillaria</taxon>
    </lineage>
</organism>
<reference evidence="3" key="1">
    <citation type="submission" date="2023-06" db="EMBL/GenBank/DDBJ databases">
        <authorList>
            <consortium name="Lawrence Berkeley National Laboratory"/>
            <person name="Ahrendt S."/>
            <person name="Sahu N."/>
            <person name="Indic B."/>
            <person name="Wong-Bajracharya J."/>
            <person name="Merenyi Z."/>
            <person name="Ke H.-M."/>
            <person name="Monk M."/>
            <person name="Kocsube S."/>
            <person name="Drula E."/>
            <person name="Lipzen A."/>
            <person name="Balint B."/>
            <person name="Henrissat B."/>
            <person name="Andreopoulos B."/>
            <person name="Martin F.M."/>
            <person name="Harder C.B."/>
            <person name="Rigling D."/>
            <person name="Ford K.L."/>
            <person name="Foster G.D."/>
            <person name="Pangilinan J."/>
            <person name="Papanicolaou A."/>
            <person name="Barry K."/>
            <person name="LaButti K."/>
            <person name="Viragh M."/>
            <person name="Koriabine M."/>
            <person name="Yan M."/>
            <person name="Riley R."/>
            <person name="Champramary S."/>
            <person name="Plett K.L."/>
            <person name="Tsai I.J."/>
            <person name="Slot J."/>
            <person name="Sipos G."/>
            <person name="Plett J."/>
            <person name="Nagy L.G."/>
            <person name="Grigoriev I.V."/>
        </authorList>
    </citation>
    <scope>NUCLEOTIDE SEQUENCE</scope>
    <source>
        <strain evidence="3">FPL87.14</strain>
    </source>
</reference>
<feature type="region of interest" description="Disordered" evidence="1">
    <location>
        <begin position="911"/>
        <end position="938"/>
    </location>
</feature>
<feature type="domain" description="C2H2-type" evidence="2">
    <location>
        <begin position="807"/>
        <end position="841"/>
    </location>
</feature>
<feature type="domain" description="C2H2-type" evidence="2">
    <location>
        <begin position="644"/>
        <end position="669"/>
    </location>
</feature>
<comment type="caution">
    <text evidence="3">The sequence shown here is derived from an EMBL/GenBank/DDBJ whole genome shotgun (WGS) entry which is preliminary data.</text>
</comment>
<name>A0AA39MW87_9AGAR</name>
<dbReference type="Proteomes" id="UP001175226">
    <property type="component" value="Unassembled WGS sequence"/>
</dbReference>
<sequence length="1069" mass="119878">MPLQSKILSRSELLKQRSAVPATAEKIADPLDQVFVKILAGATIDFINRLKCWWSQYADSRPEGEVPREINPDSKLPALPIFLRFVQYQALSTRGRISDYAVKGTIKTQMHSLMSLWRREALQALPRHYQQQILAYIDSEELHNVAPLSTESRPKFTLTGVDFEILVRAFFQDPRFRTTRMAVQMAYLISIQSLMTERPGALVEGSKYRNTDRALLWTEHQWHVVPNPDDPHHPHVYIRALIHRLKGLGSDQSAYKEFILYPKLNSNRAYCPFSMATAMALQDGIFADVTTAEDIFHPAIPPTDHHILSHRPSTSTLCAVHSEILNDNIWETAPTRAMTYDIYNGHLRRTSLNKGFVSAVTGYCARRGASNRLSRQISDDKLRTLMGHTKKSDIFDTSYKSKLIDVDLGAVLHDRPINESNTRIGSTASNMSARMDANAPQRLSVEAYTELLAEEELVAMRETRAKLAKQVVTLSNEVKSAEDDEASQISVTSQIAALKAQLDKHDKEYRNILAREKRDPMNKKEKNSTKGKENRPPSTAPILSKSTSSMDEFIATFFDAATAFDTINDSIIAYIKAINTLPSQRLNICYPNESPDSANKCPICGTLCSSSTMPKGIGKHIHNCIAARMHSDAQQRATDNFDHTTCAWDGCSPQVYESRPDFIAHMHTHLTSLTKLSLHGNQMCKWHRDGNICAEEGDGDWMVPDWANHFATDHSLNVNATIAVDHCAICGQWFEDDMGDGASWASHCMGHYDDMFSPFQERQHGLVDLQPTGIVDIGGAISYDPCDFVGSALLHGHIKRGIALRPYFCPFCVFDAGLPIARRMMQYRDITTFQRHLSQQHLLDSDTTLCPVPSCGTHEFSLYELATHLVLFHRLPVVGTLRSVETNTLRLPTLDKDGGLDLVLVHNRGSAVPSKCSTSDDDNQAGPSKKPQIDTDNECPGITPSVKKYHCTGCRQPVKDITRHFITSALGSLCRKRHTFFQLSDNGEKIGPYTFELPTDTSLAGTSTKRGRHHYCPPCDALFADIRTHLPDHCSSKIFKIKQPKKHRRGRDGVEHVFAEWVLTAPPLL</sequence>
<dbReference type="PANTHER" id="PTHR37535:SF3">
    <property type="entry name" value="FLUG DOMAIN-CONTAINING PROTEIN"/>
    <property type="match status" value="1"/>
</dbReference>
<evidence type="ECO:0000313" key="3">
    <source>
        <dbReference type="EMBL" id="KAK0448145.1"/>
    </source>
</evidence>
<dbReference type="SMART" id="SM00355">
    <property type="entry name" value="ZnF_C2H2"/>
    <property type="match status" value="3"/>
</dbReference>
<evidence type="ECO:0000313" key="4">
    <source>
        <dbReference type="Proteomes" id="UP001175226"/>
    </source>
</evidence>
<feature type="domain" description="C2H2-type" evidence="2">
    <location>
        <begin position="848"/>
        <end position="873"/>
    </location>
</feature>
<feature type="region of interest" description="Disordered" evidence="1">
    <location>
        <begin position="512"/>
        <end position="545"/>
    </location>
</feature>
<evidence type="ECO:0000256" key="1">
    <source>
        <dbReference type="SAM" id="MobiDB-lite"/>
    </source>
</evidence>
<feature type="compositionally biased region" description="Basic and acidic residues" evidence="1">
    <location>
        <begin position="512"/>
        <end position="535"/>
    </location>
</feature>
<dbReference type="EMBL" id="JAUEPT010000010">
    <property type="protein sequence ID" value="KAK0448145.1"/>
    <property type="molecule type" value="Genomic_DNA"/>
</dbReference>
<dbReference type="PANTHER" id="PTHR37535">
    <property type="entry name" value="FLUG DOMAIN PROTEIN"/>
    <property type="match status" value="1"/>
</dbReference>
<accession>A0AA39MW87</accession>
<dbReference type="AlphaFoldDB" id="A0AA39MW87"/>
<dbReference type="InterPro" id="IPR021842">
    <property type="entry name" value="DUF3435"/>
</dbReference>
<dbReference type="Pfam" id="PF11917">
    <property type="entry name" value="DUF3435"/>
    <property type="match status" value="1"/>
</dbReference>
<gene>
    <name evidence="3" type="ORF">EV421DRAFT_1900794</name>
</gene>